<dbReference type="EMBL" id="VLPK01000001">
    <property type="protein sequence ID" value="TSJ42935.1"/>
    <property type="molecule type" value="Genomic_DNA"/>
</dbReference>
<organism evidence="1 2">
    <name type="scientific">Mucilaginibacter corticis</name>
    <dbReference type="NCBI Taxonomy" id="2597670"/>
    <lineage>
        <taxon>Bacteria</taxon>
        <taxon>Pseudomonadati</taxon>
        <taxon>Bacteroidota</taxon>
        <taxon>Sphingobacteriia</taxon>
        <taxon>Sphingobacteriales</taxon>
        <taxon>Sphingobacteriaceae</taxon>
        <taxon>Mucilaginibacter</taxon>
    </lineage>
</organism>
<dbReference type="AlphaFoldDB" id="A0A556MSS6"/>
<dbReference type="PIRSF" id="PIRSF039032">
    <property type="entry name" value="HigB-2"/>
    <property type="match status" value="1"/>
</dbReference>
<evidence type="ECO:0000313" key="2">
    <source>
        <dbReference type="Proteomes" id="UP000318733"/>
    </source>
</evidence>
<sequence length="108" mass="12413">MSFNINYTPFFEKEFKKLYKKHRSLKDDLNKLINQLAENPQAGESIGNDCYKIRMSISSKGKGKSGGARIITHVKFVNEKVFLVSIYDKSDISTIAEEQILIRLQNIK</sequence>
<dbReference type="OrthoDB" id="1364255at2"/>
<evidence type="ECO:0000313" key="1">
    <source>
        <dbReference type="EMBL" id="TSJ42935.1"/>
    </source>
</evidence>
<protein>
    <recommendedName>
        <fullName evidence="3">Addiction module toxin RelE</fullName>
    </recommendedName>
</protein>
<dbReference type="SUPFAM" id="SSF143011">
    <property type="entry name" value="RelE-like"/>
    <property type="match status" value="1"/>
</dbReference>
<dbReference type="RefSeq" id="WP_144246501.1">
    <property type="nucleotide sequence ID" value="NZ_VLPK01000001.1"/>
</dbReference>
<dbReference type="InterPro" id="IPR035093">
    <property type="entry name" value="RelE/ParE_toxin_dom_sf"/>
</dbReference>
<gene>
    <name evidence="1" type="ORF">FO440_01730</name>
</gene>
<evidence type="ECO:0008006" key="3">
    <source>
        <dbReference type="Google" id="ProtNLM"/>
    </source>
</evidence>
<reference evidence="1 2" key="1">
    <citation type="submission" date="2019-07" db="EMBL/GenBank/DDBJ databases">
        <authorList>
            <person name="Huq M.A."/>
        </authorList>
    </citation>
    <scope>NUCLEOTIDE SEQUENCE [LARGE SCALE GENOMIC DNA]</scope>
    <source>
        <strain evidence="1 2">MAH-19</strain>
    </source>
</reference>
<dbReference type="Pfam" id="PF06296">
    <property type="entry name" value="RelE"/>
    <property type="match status" value="1"/>
</dbReference>
<proteinExistence type="predicted"/>
<dbReference type="Gene3D" id="3.30.2310.20">
    <property type="entry name" value="RelE-like"/>
    <property type="match status" value="1"/>
</dbReference>
<dbReference type="Proteomes" id="UP000318733">
    <property type="component" value="Unassembled WGS sequence"/>
</dbReference>
<dbReference type="InterPro" id="IPR009387">
    <property type="entry name" value="HigB-2"/>
</dbReference>
<comment type="caution">
    <text evidence="1">The sequence shown here is derived from an EMBL/GenBank/DDBJ whole genome shotgun (WGS) entry which is preliminary data.</text>
</comment>
<keyword evidence="2" id="KW-1185">Reference proteome</keyword>
<accession>A0A556MSS6</accession>
<name>A0A556MSS6_9SPHI</name>